<reference evidence="2 3" key="1">
    <citation type="journal article" date="2024" name="BMC Biol.">
        <title>Comparative genomics of Ascetosporea gives new insight into the evolutionary basis for animal parasitism in Rhizaria.</title>
        <authorList>
            <person name="Hiltunen Thoren M."/>
            <person name="Onut-Brannstrom I."/>
            <person name="Alfjorden A."/>
            <person name="Peckova H."/>
            <person name="Swords F."/>
            <person name="Hooper C."/>
            <person name="Holzer A.S."/>
            <person name="Bass D."/>
            <person name="Burki F."/>
        </authorList>
    </citation>
    <scope>NUCLEOTIDE SEQUENCE [LARGE SCALE GENOMIC DNA]</scope>
    <source>
        <strain evidence="2">20-A016</strain>
    </source>
</reference>
<keyword evidence="1" id="KW-0812">Transmembrane</keyword>
<feature type="transmembrane region" description="Helical" evidence="1">
    <location>
        <begin position="30"/>
        <end position="51"/>
    </location>
</feature>
<keyword evidence="3" id="KW-1185">Reference proteome</keyword>
<name>A0ABV2ARF7_9EUKA</name>
<keyword evidence="1" id="KW-0472">Membrane</keyword>
<evidence type="ECO:0000313" key="2">
    <source>
        <dbReference type="EMBL" id="MES1922262.1"/>
    </source>
</evidence>
<comment type="caution">
    <text evidence="2">The sequence shown here is derived from an EMBL/GenBank/DDBJ whole genome shotgun (WGS) entry which is preliminary data.</text>
</comment>
<evidence type="ECO:0000313" key="3">
    <source>
        <dbReference type="Proteomes" id="UP001439008"/>
    </source>
</evidence>
<proteinExistence type="predicted"/>
<accession>A0ABV2ARF7</accession>
<protein>
    <submittedName>
        <fullName evidence="2">Uncharacterized protein</fullName>
    </submittedName>
</protein>
<organism evidence="2 3">
    <name type="scientific">Bonamia ostreae</name>
    <dbReference type="NCBI Taxonomy" id="126728"/>
    <lineage>
        <taxon>Eukaryota</taxon>
        <taxon>Sar</taxon>
        <taxon>Rhizaria</taxon>
        <taxon>Endomyxa</taxon>
        <taxon>Ascetosporea</taxon>
        <taxon>Haplosporida</taxon>
        <taxon>Bonamia</taxon>
    </lineage>
</organism>
<gene>
    <name evidence="2" type="ORF">MHBO_003770</name>
</gene>
<dbReference type="EMBL" id="JBDODL010002484">
    <property type="protein sequence ID" value="MES1922262.1"/>
    <property type="molecule type" value="Genomic_DNA"/>
</dbReference>
<sequence length="74" mass="8304">MGLFFFGNRLMDFFANLMILLLLRVFKIETVISMTSILFFSSFSILAVIVFKGVENSPEDSVEVSQSEIDLSAS</sequence>
<evidence type="ECO:0000256" key="1">
    <source>
        <dbReference type="SAM" id="Phobius"/>
    </source>
</evidence>
<dbReference type="Proteomes" id="UP001439008">
    <property type="component" value="Unassembled WGS sequence"/>
</dbReference>
<keyword evidence="1" id="KW-1133">Transmembrane helix</keyword>